<reference evidence="1 2" key="1">
    <citation type="journal article" date="2016" name="Nat. Commun.">
        <title>Thousands of microbial genomes shed light on interconnected biogeochemical processes in an aquifer system.</title>
        <authorList>
            <person name="Anantharaman K."/>
            <person name="Brown C.T."/>
            <person name="Hug L.A."/>
            <person name="Sharon I."/>
            <person name="Castelle C.J."/>
            <person name="Probst A.J."/>
            <person name="Thomas B.C."/>
            <person name="Singh A."/>
            <person name="Wilkins M.J."/>
            <person name="Karaoz U."/>
            <person name="Brodie E.L."/>
            <person name="Williams K.H."/>
            <person name="Hubbard S.S."/>
            <person name="Banfield J.F."/>
        </authorList>
    </citation>
    <scope>NUCLEOTIDE SEQUENCE [LARGE SCALE GENOMIC DNA]</scope>
</reference>
<sequence length="232" mass="26939">MSKVIQQLSFRGYSKHPHYLWLLMHSGKLTSSSFGWFITLLGLASFDTRKPEVFGCINKDFEALARDLGVDRSTLSKVMKKLRELGLLEYKEVFDTNLVCVSHYWQYQTKIIQKLAKLTFGSYIEVEMLIDYVESKAETIKIPDDIEEIQHIIDKHLEILEKKQRLELQKNGYSYRNPVRRNLSSPSNSYISSTNSNYVSKDKDIDIDPDVIDIANTNSELDKAKVYEGYDY</sequence>
<accession>A0A1F4ZS71</accession>
<dbReference type="EMBL" id="MEXR01000060">
    <property type="protein sequence ID" value="OGD08307.1"/>
    <property type="molecule type" value="Genomic_DNA"/>
</dbReference>
<evidence type="ECO:0000313" key="1">
    <source>
        <dbReference type="EMBL" id="OGD08307.1"/>
    </source>
</evidence>
<dbReference type="STRING" id="1797263.A2397_03695"/>
<comment type="caution">
    <text evidence="1">The sequence shown here is derived from an EMBL/GenBank/DDBJ whole genome shotgun (WGS) entry which is preliminary data.</text>
</comment>
<evidence type="ECO:0000313" key="2">
    <source>
        <dbReference type="Proteomes" id="UP000176424"/>
    </source>
</evidence>
<protein>
    <submittedName>
        <fullName evidence="1">Uncharacterized protein</fullName>
    </submittedName>
</protein>
<name>A0A1F4ZS71_9BACT</name>
<gene>
    <name evidence="1" type="ORF">A2397_03695</name>
</gene>
<organism evidence="1 2">
    <name type="scientific">Candidatus Amesbacteria bacterium RIFOXYB1_FULL_44_23</name>
    <dbReference type="NCBI Taxonomy" id="1797263"/>
    <lineage>
        <taxon>Bacteria</taxon>
        <taxon>Candidatus Amesiibacteriota</taxon>
    </lineage>
</organism>
<dbReference type="SUPFAM" id="SSF46785">
    <property type="entry name" value="Winged helix' DNA-binding domain"/>
    <property type="match status" value="1"/>
</dbReference>
<proteinExistence type="predicted"/>
<dbReference type="Proteomes" id="UP000176424">
    <property type="component" value="Unassembled WGS sequence"/>
</dbReference>
<dbReference type="InterPro" id="IPR036390">
    <property type="entry name" value="WH_DNA-bd_sf"/>
</dbReference>
<dbReference type="AlphaFoldDB" id="A0A1F4ZS71"/>